<feature type="transmembrane region" description="Helical" evidence="1">
    <location>
        <begin position="82"/>
        <end position="111"/>
    </location>
</feature>
<evidence type="ECO:0000313" key="3">
    <source>
        <dbReference type="EMBL" id="NHN32906.1"/>
    </source>
</evidence>
<feature type="transmembrane region" description="Helical" evidence="1">
    <location>
        <begin position="47"/>
        <end position="70"/>
    </location>
</feature>
<gene>
    <name evidence="3" type="ORF">G9U52_24130</name>
</gene>
<accession>A0ABX0JGE5</accession>
<reference evidence="3" key="1">
    <citation type="submission" date="2020-03" db="EMBL/GenBank/DDBJ databases">
        <title>Draft sequencing of Paenibacilllus sp. S3N08.</title>
        <authorList>
            <person name="Kim D.-U."/>
        </authorList>
    </citation>
    <scope>NUCLEOTIDE SEQUENCE</scope>
    <source>
        <strain evidence="3">S3N08</strain>
    </source>
</reference>
<evidence type="ECO:0000259" key="2">
    <source>
        <dbReference type="PROSITE" id="PS50887"/>
    </source>
</evidence>
<dbReference type="Proteomes" id="UP001165962">
    <property type="component" value="Unassembled WGS sequence"/>
</dbReference>
<dbReference type="NCBIfam" id="TIGR00254">
    <property type="entry name" value="GGDEF"/>
    <property type="match status" value="1"/>
</dbReference>
<dbReference type="SUPFAM" id="SSF55073">
    <property type="entry name" value="Nucleotide cyclase"/>
    <property type="match status" value="1"/>
</dbReference>
<dbReference type="PANTHER" id="PTHR45138">
    <property type="entry name" value="REGULATORY COMPONENTS OF SENSORY TRANSDUCTION SYSTEM"/>
    <property type="match status" value="1"/>
</dbReference>
<dbReference type="RefSeq" id="WP_166153219.1">
    <property type="nucleotide sequence ID" value="NZ_JAAOIW010000010.1"/>
</dbReference>
<proteinExistence type="predicted"/>
<dbReference type="PANTHER" id="PTHR45138:SF9">
    <property type="entry name" value="DIGUANYLATE CYCLASE DGCM-RELATED"/>
    <property type="match status" value="1"/>
</dbReference>
<keyword evidence="1" id="KW-0472">Membrane</keyword>
<comment type="caution">
    <text evidence="3">The sequence shown here is derived from an EMBL/GenBank/DDBJ whole genome shotgun (WGS) entry which is preliminary data.</text>
</comment>
<evidence type="ECO:0000256" key="1">
    <source>
        <dbReference type="SAM" id="Phobius"/>
    </source>
</evidence>
<dbReference type="InterPro" id="IPR000160">
    <property type="entry name" value="GGDEF_dom"/>
</dbReference>
<keyword evidence="1" id="KW-0812">Transmembrane</keyword>
<dbReference type="Gene3D" id="3.30.70.270">
    <property type="match status" value="1"/>
</dbReference>
<dbReference type="Pfam" id="PF00990">
    <property type="entry name" value="GGDEF"/>
    <property type="match status" value="1"/>
</dbReference>
<sequence>MNLLLLELGSKRHTYRKLLDLYWITIVLTLLLEFLLHHPQASPAPHLFYYSMVLQALGLSAITGIAEMLYRYRKIHNDDLLLVAGIIYASTIIYMNPTIGIVPAIYIFPILTSVLSFSKNRIFFAYFLVMACFMLLYMFSPELRISMQPLHIIGILFLYIGVTVISLTVTTSGIELLHNLNQATQTKQELLVQTIIMDKLSKMDALTKLYNHKTFHEYLEKLIEQNERNNLPLQLAIMDIDNFKKINDTYGHWVGDIILQRVAQAINESVTSNDFVARYGGEEFAVIFADKSLEQSYFISEQIREKLALTLHPELDLQAATLSIGLQDFSRGESKEALFKGADASLYLAKRSGKNQTAISA</sequence>
<evidence type="ECO:0000313" key="4">
    <source>
        <dbReference type="Proteomes" id="UP001165962"/>
    </source>
</evidence>
<feature type="transmembrane region" description="Helical" evidence="1">
    <location>
        <begin position="152"/>
        <end position="174"/>
    </location>
</feature>
<dbReference type="PROSITE" id="PS50887">
    <property type="entry name" value="GGDEF"/>
    <property type="match status" value="1"/>
</dbReference>
<organism evidence="3 4">
    <name type="scientific">Paenibacillus agricola</name>
    <dbReference type="NCBI Taxonomy" id="2716264"/>
    <lineage>
        <taxon>Bacteria</taxon>
        <taxon>Bacillati</taxon>
        <taxon>Bacillota</taxon>
        <taxon>Bacilli</taxon>
        <taxon>Bacillales</taxon>
        <taxon>Paenibacillaceae</taxon>
        <taxon>Paenibacillus</taxon>
    </lineage>
</organism>
<feature type="domain" description="GGDEF" evidence="2">
    <location>
        <begin position="231"/>
        <end position="361"/>
    </location>
</feature>
<keyword evidence="4" id="KW-1185">Reference proteome</keyword>
<dbReference type="InterPro" id="IPR050469">
    <property type="entry name" value="Diguanylate_Cyclase"/>
</dbReference>
<dbReference type="InterPro" id="IPR029787">
    <property type="entry name" value="Nucleotide_cyclase"/>
</dbReference>
<name>A0ABX0JGE5_9BACL</name>
<feature type="transmembrane region" description="Helical" evidence="1">
    <location>
        <begin position="123"/>
        <end position="140"/>
    </location>
</feature>
<feature type="transmembrane region" description="Helical" evidence="1">
    <location>
        <begin position="21"/>
        <end position="41"/>
    </location>
</feature>
<dbReference type="EMBL" id="JAAOIW010000010">
    <property type="protein sequence ID" value="NHN32906.1"/>
    <property type="molecule type" value="Genomic_DNA"/>
</dbReference>
<dbReference type="CDD" id="cd01949">
    <property type="entry name" value="GGDEF"/>
    <property type="match status" value="1"/>
</dbReference>
<keyword evidence="1" id="KW-1133">Transmembrane helix</keyword>
<dbReference type="InterPro" id="IPR043128">
    <property type="entry name" value="Rev_trsase/Diguanyl_cyclase"/>
</dbReference>
<dbReference type="SMART" id="SM00267">
    <property type="entry name" value="GGDEF"/>
    <property type="match status" value="1"/>
</dbReference>
<protein>
    <submittedName>
        <fullName evidence="3">GGDEF domain-containing protein</fullName>
    </submittedName>
</protein>